<feature type="region of interest" description="Disordered" evidence="1">
    <location>
        <begin position="40"/>
        <end position="65"/>
    </location>
</feature>
<organism evidence="2 3">
    <name type="scientific">Amborella trichopoda</name>
    <dbReference type="NCBI Taxonomy" id="13333"/>
    <lineage>
        <taxon>Eukaryota</taxon>
        <taxon>Viridiplantae</taxon>
        <taxon>Streptophyta</taxon>
        <taxon>Embryophyta</taxon>
        <taxon>Tracheophyta</taxon>
        <taxon>Spermatophyta</taxon>
        <taxon>Magnoliopsida</taxon>
        <taxon>Amborellales</taxon>
        <taxon>Amborellaceae</taxon>
        <taxon>Amborella</taxon>
    </lineage>
</organism>
<proteinExistence type="predicted"/>
<dbReference type="HOGENOM" id="CLU_2852648_0_0_1"/>
<sequence>MASGSGASFRYETHHGRRQRPCKRREHLTVGHMAYSYWTSSQRTPAGELRRSRKQRTKRIHCSLN</sequence>
<dbReference type="EMBL" id="KI394353">
    <property type="protein sequence ID" value="ERN03610.1"/>
    <property type="molecule type" value="Genomic_DNA"/>
</dbReference>
<name>W1P9E4_AMBTC</name>
<feature type="compositionally biased region" description="Basic residues" evidence="1">
    <location>
        <begin position="15"/>
        <end position="26"/>
    </location>
</feature>
<dbReference type="Proteomes" id="UP000017836">
    <property type="component" value="Unassembled WGS sequence"/>
</dbReference>
<dbReference type="AlphaFoldDB" id="W1P9E4"/>
<gene>
    <name evidence="2" type="ORF">AMTR_s00042p00209390</name>
</gene>
<feature type="region of interest" description="Disordered" evidence="1">
    <location>
        <begin position="1"/>
        <end position="26"/>
    </location>
</feature>
<evidence type="ECO:0000313" key="2">
    <source>
        <dbReference type="EMBL" id="ERN03610.1"/>
    </source>
</evidence>
<reference evidence="3" key="1">
    <citation type="journal article" date="2013" name="Science">
        <title>The Amborella genome and the evolution of flowering plants.</title>
        <authorList>
            <consortium name="Amborella Genome Project"/>
        </authorList>
    </citation>
    <scope>NUCLEOTIDE SEQUENCE [LARGE SCALE GENOMIC DNA]</scope>
</reference>
<evidence type="ECO:0000313" key="3">
    <source>
        <dbReference type="Proteomes" id="UP000017836"/>
    </source>
</evidence>
<evidence type="ECO:0000256" key="1">
    <source>
        <dbReference type="SAM" id="MobiDB-lite"/>
    </source>
</evidence>
<dbReference type="Gramene" id="ERN03610">
    <property type="protein sequence ID" value="ERN03610"/>
    <property type="gene ID" value="AMTR_s00042p00209390"/>
</dbReference>
<protein>
    <submittedName>
        <fullName evidence="2">Uncharacterized protein</fullName>
    </submittedName>
</protein>
<accession>W1P9E4</accession>
<keyword evidence="3" id="KW-1185">Reference proteome</keyword>
<feature type="compositionally biased region" description="Basic residues" evidence="1">
    <location>
        <begin position="51"/>
        <end position="65"/>
    </location>
</feature>